<protein>
    <recommendedName>
        <fullName evidence="4">HTH araC/xylS-type domain-containing protein</fullName>
    </recommendedName>
</protein>
<sequence>MDTSARFSVGDGYAVYRGPAADSAPHRHAAFQVAIAARGEVRMVDADGTEHRGAVLVVAPMVRHRMLATAHLVTFFVEPQCVFAGRLRRRYGGGIAHAAELHAMSEGDLGPASVCPAGGIDPRLLRVMETLRGDAPPMADLADAVGLSPQRLRALAQAQLGMPLARWRGWARLRRAAEALQRGRSPADAAAEAGFTDQAHLTRRMREMIGLTPAVAVAALAGPVPRQGRRAT</sequence>
<proteinExistence type="predicted"/>
<keyword evidence="3" id="KW-0804">Transcription</keyword>
<dbReference type="EMBL" id="BAAAQD010000025">
    <property type="protein sequence ID" value="GAA1556076.1"/>
    <property type="molecule type" value="Genomic_DNA"/>
</dbReference>
<dbReference type="PANTHER" id="PTHR46796:SF15">
    <property type="entry name" value="BLL1074 PROTEIN"/>
    <property type="match status" value="1"/>
</dbReference>
<keyword evidence="1" id="KW-0805">Transcription regulation</keyword>
<dbReference type="RefSeq" id="WP_344510625.1">
    <property type="nucleotide sequence ID" value="NZ_BAAAQD010000025.1"/>
</dbReference>
<name>A0ABN2CC23_9ACTN</name>
<keyword evidence="6" id="KW-1185">Reference proteome</keyword>
<dbReference type="InterPro" id="IPR018060">
    <property type="entry name" value="HTH_AraC"/>
</dbReference>
<dbReference type="PROSITE" id="PS00041">
    <property type="entry name" value="HTH_ARAC_FAMILY_1"/>
    <property type="match status" value="1"/>
</dbReference>
<evidence type="ECO:0000259" key="4">
    <source>
        <dbReference type="PROSITE" id="PS01124"/>
    </source>
</evidence>
<evidence type="ECO:0000256" key="1">
    <source>
        <dbReference type="ARBA" id="ARBA00023015"/>
    </source>
</evidence>
<dbReference type="InterPro" id="IPR011051">
    <property type="entry name" value="RmlC_Cupin_sf"/>
</dbReference>
<evidence type="ECO:0000313" key="6">
    <source>
        <dbReference type="Proteomes" id="UP001501470"/>
    </source>
</evidence>
<accession>A0ABN2CC23</accession>
<dbReference type="InterPro" id="IPR018062">
    <property type="entry name" value="HTH_AraC-typ_CS"/>
</dbReference>
<dbReference type="InterPro" id="IPR050204">
    <property type="entry name" value="AraC_XylS_family_regulators"/>
</dbReference>
<dbReference type="PROSITE" id="PS01124">
    <property type="entry name" value="HTH_ARAC_FAMILY_2"/>
    <property type="match status" value="1"/>
</dbReference>
<evidence type="ECO:0000256" key="3">
    <source>
        <dbReference type="ARBA" id="ARBA00023163"/>
    </source>
</evidence>
<keyword evidence="2" id="KW-0238">DNA-binding</keyword>
<dbReference type="Gene3D" id="1.10.10.60">
    <property type="entry name" value="Homeodomain-like"/>
    <property type="match status" value="1"/>
</dbReference>
<dbReference type="SMART" id="SM00342">
    <property type="entry name" value="HTH_ARAC"/>
    <property type="match status" value="1"/>
</dbReference>
<dbReference type="SUPFAM" id="SSF46689">
    <property type="entry name" value="Homeodomain-like"/>
    <property type="match status" value="1"/>
</dbReference>
<evidence type="ECO:0000256" key="2">
    <source>
        <dbReference type="ARBA" id="ARBA00023125"/>
    </source>
</evidence>
<dbReference type="InterPro" id="IPR009057">
    <property type="entry name" value="Homeodomain-like_sf"/>
</dbReference>
<evidence type="ECO:0000313" key="5">
    <source>
        <dbReference type="EMBL" id="GAA1556076.1"/>
    </source>
</evidence>
<dbReference type="Proteomes" id="UP001501470">
    <property type="component" value="Unassembled WGS sequence"/>
</dbReference>
<dbReference type="Pfam" id="PF12833">
    <property type="entry name" value="HTH_18"/>
    <property type="match status" value="1"/>
</dbReference>
<dbReference type="PANTHER" id="PTHR46796">
    <property type="entry name" value="HTH-TYPE TRANSCRIPTIONAL ACTIVATOR RHAS-RELATED"/>
    <property type="match status" value="1"/>
</dbReference>
<organism evidence="5 6">
    <name type="scientific">Dactylosporangium maewongense</name>
    <dbReference type="NCBI Taxonomy" id="634393"/>
    <lineage>
        <taxon>Bacteria</taxon>
        <taxon>Bacillati</taxon>
        <taxon>Actinomycetota</taxon>
        <taxon>Actinomycetes</taxon>
        <taxon>Micromonosporales</taxon>
        <taxon>Micromonosporaceae</taxon>
        <taxon>Dactylosporangium</taxon>
    </lineage>
</organism>
<feature type="domain" description="HTH araC/xylS-type" evidence="4">
    <location>
        <begin position="122"/>
        <end position="219"/>
    </location>
</feature>
<comment type="caution">
    <text evidence="5">The sequence shown here is derived from an EMBL/GenBank/DDBJ whole genome shotgun (WGS) entry which is preliminary data.</text>
</comment>
<reference evidence="5 6" key="1">
    <citation type="journal article" date="2019" name="Int. J. Syst. Evol. Microbiol.">
        <title>The Global Catalogue of Microorganisms (GCM) 10K type strain sequencing project: providing services to taxonomists for standard genome sequencing and annotation.</title>
        <authorList>
            <consortium name="The Broad Institute Genomics Platform"/>
            <consortium name="The Broad Institute Genome Sequencing Center for Infectious Disease"/>
            <person name="Wu L."/>
            <person name="Ma J."/>
        </authorList>
    </citation>
    <scope>NUCLEOTIDE SEQUENCE [LARGE SCALE GENOMIC DNA]</scope>
    <source>
        <strain evidence="5 6">JCM 15933</strain>
    </source>
</reference>
<dbReference type="SUPFAM" id="SSF51182">
    <property type="entry name" value="RmlC-like cupins"/>
    <property type="match status" value="1"/>
</dbReference>
<gene>
    <name evidence="5" type="ORF">GCM10009827_091120</name>
</gene>